<reference evidence="2" key="1">
    <citation type="submission" date="2019-11" db="EMBL/GenBank/DDBJ databases">
        <title>Complete genome sequence of Corynebacterium kalinowskii 1959, a novel Corynebacterium species isolated from soil of a small paddock in Vilsendorf, Germany.</title>
        <authorList>
            <person name="Schaffert L."/>
            <person name="Ruwe M."/>
            <person name="Milse J."/>
            <person name="Hanuschka K."/>
            <person name="Ortseifen V."/>
            <person name="Droste J."/>
            <person name="Brandt D."/>
            <person name="Schlueter L."/>
            <person name="Kutter Y."/>
            <person name="Vinke S."/>
            <person name="Viehoefer P."/>
            <person name="Jacob L."/>
            <person name="Luebke N.-C."/>
            <person name="Schulte-Berndt E."/>
            <person name="Hain C."/>
            <person name="Linder M."/>
            <person name="Schmidt P."/>
            <person name="Wollenschlaeger L."/>
            <person name="Luttermann T."/>
            <person name="Thieme E."/>
            <person name="Hassa J."/>
            <person name="Haak M."/>
            <person name="Wittchen M."/>
            <person name="Mentz A."/>
            <person name="Persicke M."/>
            <person name="Busche T."/>
            <person name="Ruckert C."/>
        </authorList>
    </citation>
    <scope>NUCLEOTIDE SEQUENCE [LARGE SCALE GENOMIC DNA]</scope>
    <source>
        <strain evidence="2">1959</strain>
    </source>
</reference>
<sequence>MIFRSVVNRAVAKLQVASPVLTGRLIQAATSRGGGKSKAPTSGGRVSGLAAAAVAARIEPDWKPERTDGIATASKIAAITPEGARELAGS</sequence>
<name>A0A6B8VVB8_9CORY</name>
<gene>
    <name evidence="1" type="ORF">CKALI_10050</name>
</gene>
<keyword evidence="2" id="KW-1185">Reference proteome</keyword>
<dbReference type="EMBL" id="CP046452">
    <property type="protein sequence ID" value="QGU02865.1"/>
    <property type="molecule type" value="Genomic_DNA"/>
</dbReference>
<proteinExistence type="predicted"/>
<accession>A0A6B8VVB8</accession>
<evidence type="ECO:0000313" key="2">
    <source>
        <dbReference type="Proteomes" id="UP000427071"/>
    </source>
</evidence>
<dbReference type="AlphaFoldDB" id="A0A6B8VVB8"/>
<dbReference type="Proteomes" id="UP000427071">
    <property type="component" value="Chromosome"/>
</dbReference>
<protein>
    <submittedName>
        <fullName evidence="1">Uncharacterized protein</fullName>
    </submittedName>
</protein>
<evidence type="ECO:0000313" key="1">
    <source>
        <dbReference type="EMBL" id="QGU02865.1"/>
    </source>
</evidence>
<organism evidence="1 2">
    <name type="scientific">Corynebacterium kalinowskii</name>
    <dbReference type="NCBI Taxonomy" id="2675216"/>
    <lineage>
        <taxon>Bacteria</taxon>
        <taxon>Bacillati</taxon>
        <taxon>Actinomycetota</taxon>
        <taxon>Actinomycetes</taxon>
        <taxon>Mycobacteriales</taxon>
        <taxon>Corynebacteriaceae</taxon>
        <taxon>Corynebacterium</taxon>
    </lineage>
</organism>
<dbReference type="KEGG" id="ckw:CKALI_10050"/>